<evidence type="ECO:0000313" key="2">
    <source>
        <dbReference type="EMBL" id="JAH32878.1"/>
    </source>
</evidence>
<keyword evidence="1" id="KW-0812">Transmembrane</keyword>
<reference evidence="2" key="1">
    <citation type="submission" date="2014-11" db="EMBL/GenBank/DDBJ databases">
        <authorList>
            <person name="Amaro Gonzalez C."/>
        </authorList>
    </citation>
    <scope>NUCLEOTIDE SEQUENCE</scope>
</reference>
<dbReference type="AlphaFoldDB" id="A0A0E9RXC0"/>
<protein>
    <submittedName>
        <fullName evidence="2">Uncharacterized protein</fullName>
    </submittedName>
</protein>
<keyword evidence="1" id="KW-1133">Transmembrane helix</keyword>
<sequence>MINRAQYLNRTSLCLTDLRCTKRECALQAYFFFSTMLKYLFHYLVRFMTR</sequence>
<proteinExistence type="predicted"/>
<accession>A0A0E9RXC0</accession>
<organism evidence="2">
    <name type="scientific">Anguilla anguilla</name>
    <name type="common">European freshwater eel</name>
    <name type="synonym">Muraena anguilla</name>
    <dbReference type="NCBI Taxonomy" id="7936"/>
    <lineage>
        <taxon>Eukaryota</taxon>
        <taxon>Metazoa</taxon>
        <taxon>Chordata</taxon>
        <taxon>Craniata</taxon>
        <taxon>Vertebrata</taxon>
        <taxon>Euteleostomi</taxon>
        <taxon>Actinopterygii</taxon>
        <taxon>Neopterygii</taxon>
        <taxon>Teleostei</taxon>
        <taxon>Anguilliformes</taxon>
        <taxon>Anguillidae</taxon>
        <taxon>Anguilla</taxon>
    </lineage>
</organism>
<reference evidence="2" key="2">
    <citation type="journal article" date="2015" name="Fish Shellfish Immunol.">
        <title>Early steps in the European eel (Anguilla anguilla)-Vibrio vulnificus interaction in the gills: Role of the RtxA13 toxin.</title>
        <authorList>
            <person name="Callol A."/>
            <person name="Pajuelo D."/>
            <person name="Ebbesson L."/>
            <person name="Teles M."/>
            <person name="MacKenzie S."/>
            <person name="Amaro C."/>
        </authorList>
    </citation>
    <scope>NUCLEOTIDE SEQUENCE</scope>
</reference>
<evidence type="ECO:0000256" key="1">
    <source>
        <dbReference type="SAM" id="Phobius"/>
    </source>
</evidence>
<name>A0A0E9RXC0_ANGAN</name>
<dbReference type="EMBL" id="GBXM01075699">
    <property type="protein sequence ID" value="JAH32878.1"/>
    <property type="molecule type" value="Transcribed_RNA"/>
</dbReference>
<feature type="transmembrane region" description="Helical" evidence="1">
    <location>
        <begin position="27"/>
        <end position="45"/>
    </location>
</feature>
<keyword evidence="1" id="KW-0472">Membrane</keyword>